<comment type="caution">
    <text evidence="1">The sequence shown here is derived from an EMBL/GenBank/DDBJ whole genome shotgun (WGS) entry which is preliminary data.</text>
</comment>
<dbReference type="EMBL" id="CAJOAY010001924">
    <property type="protein sequence ID" value="CAF3902642.1"/>
    <property type="molecule type" value="Genomic_DNA"/>
</dbReference>
<organism evidence="1 2">
    <name type="scientific">Adineta steineri</name>
    <dbReference type="NCBI Taxonomy" id="433720"/>
    <lineage>
        <taxon>Eukaryota</taxon>
        <taxon>Metazoa</taxon>
        <taxon>Spiralia</taxon>
        <taxon>Gnathifera</taxon>
        <taxon>Rotifera</taxon>
        <taxon>Eurotatoria</taxon>
        <taxon>Bdelloidea</taxon>
        <taxon>Adinetida</taxon>
        <taxon>Adinetidae</taxon>
        <taxon>Adineta</taxon>
    </lineage>
</organism>
<proteinExistence type="predicted"/>
<dbReference type="AlphaFoldDB" id="A0A819HU74"/>
<protein>
    <submittedName>
        <fullName evidence="1">Uncharacterized protein</fullName>
    </submittedName>
</protein>
<evidence type="ECO:0000313" key="2">
    <source>
        <dbReference type="Proteomes" id="UP000663881"/>
    </source>
</evidence>
<reference evidence="1" key="1">
    <citation type="submission" date="2021-02" db="EMBL/GenBank/DDBJ databases">
        <authorList>
            <person name="Nowell W R."/>
        </authorList>
    </citation>
    <scope>NUCLEOTIDE SEQUENCE</scope>
</reference>
<dbReference type="Proteomes" id="UP000663881">
    <property type="component" value="Unassembled WGS sequence"/>
</dbReference>
<gene>
    <name evidence="1" type="ORF">OKA104_LOCUS24273</name>
</gene>
<name>A0A819HU74_9BILA</name>
<accession>A0A819HU74</accession>
<evidence type="ECO:0000313" key="1">
    <source>
        <dbReference type="EMBL" id="CAF3902642.1"/>
    </source>
</evidence>
<sequence>MVEAVYALSFAVLLASLRELYFFNPLVDLGVCDMQKAENRDFNKFYGIEDLRNHFTITAADACDSDILFKPVLPQAVLKADHSASSFMILAKYGTGKTLLRCEYYKSLNSNNYFKILILNRQINEYLETFVSGTSPNGKDCESRDCLIRWSKHEFAQLMLSVLVTEFVDQFQKEENFYVPNISLDEKFQIISILCYYYNGQGVSKLEKLVNFLLNKTNNSMYTATKAESQILERNVYRDKPVLTHLKQDLNKFNALRKDYDKLHLLLAIVEGEGFQSKVIENTMFDKVFSDLTCFTVFIKTHLKKSVVVVIDGIDENRYFFTDNLVNKLSLELFLRSSVSQEILSSVMAHNFYLSLFYPEIDGINIQDMISRNDKFPTYKIKWNTDSIINYADYLVQKLSKRSSSTVRCKSFTNFEKLVNYPDQKNAAIINRIATPRELHYFMIDLISEMNNCAKHVAKPFIATSENVKNAFKESTKHIPDRHRLKD</sequence>